<dbReference type="RefSeq" id="WP_260571320.1">
    <property type="nucleotide sequence ID" value="NZ_CP104205.1"/>
</dbReference>
<reference evidence="1" key="1">
    <citation type="submission" date="2022-09" db="EMBL/GenBank/DDBJ databases">
        <title>Maribacter litopenaei sp. nov., isolated from the intestinal tract of the Pacific White Shrimp, Litopenaeus vannamei.</title>
        <authorList>
            <person name="Kim S.Y."/>
            <person name="Hwang C.Y."/>
        </authorList>
    </citation>
    <scope>NUCLEOTIDE SEQUENCE</scope>
    <source>
        <strain evidence="1">HL-LV01</strain>
    </source>
</reference>
<protein>
    <submittedName>
        <fullName evidence="1">Uncharacterized protein</fullName>
    </submittedName>
</protein>
<dbReference type="EMBL" id="CP104205">
    <property type="protein sequence ID" value="UWX53795.1"/>
    <property type="molecule type" value="Genomic_DNA"/>
</dbReference>
<accession>A0ABY5Y6K8</accession>
<dbReference type="Proteomes" id="UP001059209">
    <property type="component" value="Chromosome"/>
</dbReference>
<keyword evidence="2" id="KW-1185">Reference proteome</keyword>
<gene>
    <name evidence="1" type="ORF">NYZ99_11655</name>
</gene>
<proteinExistence type="predicted"/>
<name>A0ABY5Y6K8_9FLAO</name>
<evidence type="ECO:0000313" key="2">
    <source>
        <dbReference type="Proteomes" id="UP001059209"/>
    </source>
</evidence>
<sequence length="114" mass="13071">MQCESNDEPAFSSEFYVQNNSSVDLIWLNADAEEITVESQSEQFLGVSTNLDSFIPPSKTTAFDAITLYRKEETGVLTILYEQRPVVDDQWIFTTPWEYERDYLLMITDASLAP</sequence>
<organism evidence="1 2">
    <name type="scientific">Maribacter litopenaei</name>
    <dbReference type="NCBI Taxonomy" id="2976127"/>
    <lineage>
        <taxon>Bacteria</taxon>
        <taxon>Pseudomonadati</taxon>
        <taxon>Bacteroidota</taxon>
        <taxon>Flavobacteriia</taxon>
        <taxon>Flavobacteriales</taxon>
        <taxon>Flavobacteriaceae</taxon>
        <taxon>Maribacter</taxon>
    </lineage>
</organism>
<evidence type="ECO:0000313" key="1">
    <source>
        <dbReference type="EMBL" id="UWX53795.1"/>
    </source>
</evidence>